<organism evidence="2 3">
    <name type="scientific">Facklamia hominis</name>
    <dbReference type="NCBI Taxonomy" id="178214"/>
    <lineage>
        <taxon>Bacteria</taxon>
        <taxon>Bacillati</taxon>
        <taxon>Bacillota</taxon>
        <taxon>Bacilli</taxon>
        <taxon>Lactobacillales</taxon>
        <taxon>Aerococcaceae</taxon>
        <taxon>Facklamia</taxon>
    </lineage>
</organism>
<evidence type="ECO:0000313" key="3">
    <source>
        <dbReference type="Proteomes" id="UP001229251"/>
    </source>
</evidence>
<dbReference type="Gene3D" id="1.20.1440.320">
    <property type="match status" value="1"/>
</dbReference>
<sequence length="390" mass="45280">MSEFQTYLKKANWEPKLYNRLNQLIDDMQLSGSKEPSNQAYMVFDFDETCIIGDIEDHLTLYLVDHLAFRMTPKEFFKVIQPDFLDVYQKLGPAKIPLGILTESLRTDFSYLYDLYIKDKKKIKRLSFQKDPIFLSFRAKLIYYYQTIHSIFKIQETNFCPTYWFQGYDEESFSYLVKEIWNTYEGLRPRRRYYQTIIIVDGSKVQLESYLQVGLRYNEEVIQLMRVANQHGILSYVVSASPYALIRDSVLQDPLELPLQQIFGVPHVLTNEGKLTAAISKDWPIPISVGKVSLINEVLLAKYGGRGPIAVFGDSMGDYSMLMAFPDTQVSVLINRVLDNRTKDIITLSESKDPNIANRYFIQGRDENMGVWRPSTSSILFEKQISQKTV</sequence>
<evidence type="ECO:0000313" key="2">
    <source>
        <dbReference type="EMBL" id="MDK7187758.1"/>
    </source>
</evidence>
<comment type="similarity">
    <text evidence="1">Belongs to the HAD-like hydrolase superfamily. SerB family.</text>
</comment>
<proteinExistence type="inferred from homology"/>
<protein>
    <submittedName>
        <fullName evidence="2">HAD family hydrolase</fullName>
        <ecNumber evidence="2">3.1.3.-</ecNumber>
    </submittedName>
</protein>
<dbReference type="InterPro" id="IPR023214">
    <property type="entry name" value="HAD_sf"/>
</dbReference>
<evidence type="ECO:0000256" key="1">
    <source>
        <dbReference type="ARBA" id="ARBA00009184"/>
    </source>
</evidence>
<dbReference type="Proteomes" id="UP001229251">
    <property type="component" value="Unassembled WGS sequence"/>
</dbReference>
<dbReference type="InterPro" id="IPR036412">
    <property type="entry name" value="HAD-like_sf"/>
</dbReference>
<reference evidence="2" key="1">
    <citation type="submission" date="2023-05" db="EMBL/GenBank/DDBJ databases">
        <title>Cataloging the Phylogenetic Diversity of Human Bladder Bacteria.</title>
        <authorList>
            <person name="Du J."/>
        </authorList>
    </citation>
    <scope>NUCLEOTIDE SEQUENCE</scope>
    <source>
        <strain evidence="2">UMB1231</strain>
    </source>
</reference>
<gene>
    <name evidence="2" type="ORF">QP433_07175</name>
</gene>
<dbReference type="GO" id="GO:0016787">
    <property type="term" value="F:hydrolase activity"/>
    <property type="evidence" value="ECO:0007669"/>
    <property type="project" value="UniProtKB-KW"/>
</dbReference>
<dbReference type="AlphaFoldDB" id="A0AAJ1V340"/>
<keyword evidence="2" id="KW-0378">Hydrolase</keyword>
<comment type="caution">
    <text evidence="2">The sequence shown here is derived from an EMBL/GenBank/DDBJ whole genome shotgun (WGS) entry which is preliminary data.</text>
</comment>
<dbReference type="InterPro" id="IPR050582">
    <property type="entry name" value="HAD-like_SerB"/>
</dbReference>
<dbReference type="PANTHER" id="PTHR43344">
    <property type="entry name" value="PHOSPHOSERINE PHOSPHATASE"/>
    <property type="match status" value="1"/>
</dbReference>
<dbReference type="EMBL" id="JASOOE010000014">
    <property type="protein sequence ID" value="MDK7187758.1"/>
    <property type="molecule type" value="Genomic_DNA"/>
</dbReference>
<dbReference type="Gene3D" id="3.40.50.1000">
    <property type="entry name" value="HAD superfamily/HAD-like"/>
    <property type="match status" value="1"/>
</dbReference>
<name>A0AAJ1V340_9LACT</name>
<dbReference type="EC" id="3.1.3.-" evidence="2"/>
<accession>A0AAJ1V340</accession>
<dbReference type="SUPFAM" id="SSF56784">
    <property type="entry name" value="HAD-like"/>
    <property type="match status" value="1"/>
</dbReference>
<dbReference type="RefSeq" id="WP_285066184.1">
    <property type="nucleotide sequence ID" value="NZ_JASOOE010000014.1"/>
</dbReference>
<dbReference type="Pfam" id="PF12710">
    <property type="entry name" value="HAD"/>
    <property type="match status" value="1"/>
</dbReference>